<dbReference type="Proteomes" id="UP001500305">
    <property type="component" value="Unassembled WGS sequence"/>
</dbReference>
<sequence length="67" mass="7057">MPGRSPLDSRQPMGSSRGGGIWLHVDHGGPTHGCVSLAQPDLVTLLKALDPAARPAIVMGPRDHLVR</sequence>
<name>A0ABN3EAG5_9ACTN</name>
<evidence type="ECO:0000313" key="4">
    <source>
        <dbReference type="EMBL" id="GAA2251875.1"/>
    </source>
</evidence>
<feature type="active site" description="Proton donor/acceptor" evidence="1">
    <location>
        <position position="24"/>
    </location>
</feature>
<evidence type="ECO:0000259" key="3">
    <source>
        <dbReference type="PROSITE" id="PS52029"/>
    </source>
</evidence>
<dbReference type="EMBL" id="BAAATR010000016">
    <property type="protein sequence ID" value="GAA2251875.1"/>
    <property type="molecule type" value="Genomic_DNA"/>
</dbReference>
<feature type="active site" description="Nucleophile" evidence="1">
    <location>
        <position position="34"/>
    </location>
</feature>
<reference evidence="4 5" key="1">
    <citation type="journal article" date="2019" name="Int. J. Syst. Evol. Microbiol.">
        <title>The Global Catalogue of Microorganisms (GCM) 10K type strain sequencing project: providing services to taxonomists for standard genome sequencing and annotation.</title>
        <authorList>
            <consortium name="The Broad Institute Genomics Platform"/>
            <consortium name="The Broad Institute Genome Sequencing Center for Infectious Disease"/>
            <person name="Wu L."/>
            <person name="Ma J."/>
        </authorList>
    </citation>
    <scope>NUCLEOTIDE SEQUENCE [LARGE SCALE GENOMIC DNA]</scope>
    <source>
        <strain evidence="4 5">JCM 7356</strain>
    </source>
</reference>
<gene>
    <name evidence="4" type="ORF">GCM10010430_38830</name>
</gene>
<comment type="caution">
    <text evidence="4">The sequence shown here is derived from an EMBL/GenBank/DDBJ whole genome shotgun (WGS) entry which is preliminary data.</text>
</comment>
<organism evidence="4 5">
    <name type="scientific">Kitasatospora cystarginea</name>
    <dbReference type="NCBI Taxonomy" id="58350"/>
    <lineage>
        <taxon>Bacteria</taxon>
        <taxon>Bacillati</taxon>
        <taxon>Actinomycetota</taxon>
        <taxon>Actinomycetes</taxon>
        <taxon>Kitasatosporales</taxon>
        <taxon>Streptomycetaceae</taxon>
        <taxon>Kitasatospora</taxon>
    </lineage>
</organism>
<feature type="region of interest" description="Disordered" evidence="2">
    <location>
        <begin position="1"/>
        <end position="24"/>
    </location>
</feature>
<proteinExistence type="predicted"/>
<feature type="domain" description="L,D-TPase catalytic" evidence="3">
    <location>
        <begin position="1"/>
        <end position="59"/>
    </location>
</feature>
<keyword evidence="1" id="KW-0133">Cell shape</keyword>
<evidence type="ECO:0000256" key="2">
    <source>
        <dbReference type="SAM" id="MobiDB-lite"/>
    </source>
</evidence>
<comment type="pathway">
    <text evidence="1">Cell wall biogenesis; peptidoglycan biosynthesis.</text>
</comment>
<dbReference type="PANTHER" id="PTHR38589">
    <property type="entry name" value="BLR0621 PROTEIN"/>
    <property type="match status" value="1"/>
</dbReference>
<keyword evidence="5" id="KW-1185">Reference proteome</keyword>
<protein>
    <recommendedName>
        <fullName evidence="3">L,D-TPase catalytic domain-containing protein</fullName>
    </recommendedName>
</protein>
<dbReference type="PROSITE" id="PS52029">
    <property type="entry name" value="LD_TPASE"/>
    <property type="match status" value="1"/>
</dbReference>
<dbReference type="InterPro" id="IPR005490">
    <property type="entry name" value="LD_TPept_cat_dom"/>
</dbReference>
<evidence type="ECO:0000313" key="5">
    <source>
        <dbReference type="Proteomes" id="UP001500305"/>
    </source>
</evidence>
<evidence type="ECO:0000256" key="1">
    <source>
        <dbReference type="PROSITE-ProRule" id="PRU01373"/>
    </source>
</evidence>
<dbReference type="Pfam" id="PF03734">
    <property type="entry name" value="YkuD"/>
    <property type="match status" value="1"/>
</dbReference>
<keyword evidence="1" id="KW-0961">Cell wall biogenesis/degradation</keyword>
<keyword evidence="1" id="KW-0573">Peptidoglycan synthesis</keyword>
<dbReference type="PANTHER" id="PTHR38589:SF1">
    <property type="entry name" value="BLR0621 PROTEIN"/>
    <property type="match status" value="1"/>
</dbReference>
<accession>A0ABN3EAG5</accession>